<evidence type="ECO:0000256" key="2">
    <source>
        <dbReference type="ARBA" id="ARBA00022737"/>
    </source>
</evidence>
<evidence type="ECO:0000256" key="1">
    <source>
        <dbReference type="ARBA" id="ARBA00022574"/>
    </source>
</evidence>
<dbReference type="Proteomes" id="UP000695562">
    <property type="component" value="Unassembled WGS sequence"/>
</dbReference>
<accession>A0A8J4PPJ4</accession>
<feature type="compositionally biased region" description="Low complexity" evidence="4">
    <location>
        <begin position="412"/>
        <end position="426"/>
    </location>
</feature>
<evidence type="ECO:0000256" key="3">
    <source>
        <dbReference type="PROSITE-ProRule" id="PRU00221"/>
    </source>
</evidence>
<feature type="region of interest" description="Disordered" evidence="4">
    <location>
        <begin position="102"/>
        <end position="217"/>
    </location>
</feature>
<evidence type="ECO:0000256" key="4">
    <source>
        <dbReference type="SAM" id="MobiDB-lite"/>
    </source>
</evidence>
<dbReference type="PROSITE" id="PS00678">
    <property type="entry name" value="WD_REPEATS_1"/>
    <property type="match status" value="1"/>
</dbReference>
<feature type="repeat" description="WD" evidence="3">
    <location>
        <begin position="351"/>
        <end position="384"/>
    </location>
</feature>
<dbReference type="SUPFAM" id="SSF50978">
    <property type="entry name" value="WD40 repeat-like"/>
    <property type="match status" value="1"/>
</dbReference>
<dbReference type="InterPro" id="IPR019775">
    <property type="entry name" value="WD40_repeat_CS"/>
</dbReference>
<feature type="compositionally biased region" description="Basic and acidic residues" evidence="4">
    <location>
        <begin position="178"/>
        <end position="196"/>
    </location>
</feature>
<keyword evidence="7" id="KW-1185">Reference proteome</keyword>
<feature type="region of interest" description="Disordered" evidence="4">
    <location>
        <begin position="390"/>
        <end position="428"/>
    </location>
</feature>
<feature type="compositionally biased region" description="Low complexity" evidence="4">
    <location>
        <begin position="102"/>
        <end position="121"/>
    </location>
</feature>
<dbReference type="SMART" id="SM00320">
    <property type="entry name" value="WD40"/>
    <property type="match status" value="6"/>
</dbReference>
<protein>
    <recommendedName>
        <fullName evidence="5">Vps41 beta-propeller domain-containing protein</fullName>
    </recommendedName>
</protein>
<dbReference type="PROSITE" id="PS50294">
    <property type="entry name" value="WD_REPEATS_REGION"/>
    <property type="match status" value="2"/>
</dbReference>
<dbReference type="InterPro" id="IPR015943">
    <property type="entry name" value="WD40/YVTN_repeat-like_dom_sf"/>
</dbReference>
<feature type="compositionally biased region" description="Low complexity" evidence="4">
    <location>
        <begin position="289"/>
        <end position="317"/>
    </location>
</feature>
<feature type="region of interest" description="Disordered" evidence="4">
    <location>
        <begin position="282"/>
        <end position="325"/>
    </location>
</feature>
<feature type="compositionally biased region" description="Low complexity" evidence="4">
    <location>
        <begin position="200"/>
        <end position="217"/>
    </location>
</feature>
<feature type="compositionally biased region" description="Low complexity" evidence="4">
    <location>
        <begin position="393"/>
        <end position="405"/>
    </location>
</feature>
<evidence type="ECO:0000313" key="7">
    <source>
        <dbReference type="Proteomes" id="UP000695562"/>
    </source>
</evidence>
<dbReference type="InterPro" id="IPR001680">
    <property type="entry name" value="WD40_rpt"/>
</dbReference>
<dbReference type="PANTHER" id="PTHR14221:SF0">
    <property type="entry name" value="WD REPEAT-CONTAINING PROTEIN 44"/>
    <property type="match status" value="1"/>
</dbReference>
<keyword evidence="2" id="KW-0677">Repeat</keyword>
<dbReference type="Gene3D" id="2.130.10.10">
    <property type="entry name" value="YVTN repeat-like/Quinoprotein amine dehydrogenase"/>
    <property type="match status" value="1"/>
</dbReference>
<organism evidence="6 7">
    <name type="scientific">Polysphondylium violaceum</name>
    <dbReference type="NCBI Taxonomy" id="133409"/>
    <lineage>
        <taxon>Eukaryota</taxon>
        <taxon>Amoebozoa</taxon>
        <taxon>Evosea</taxon>
        <taxon>Eumycetozoa</taxon>
        <taxon>Dictyostelia</taxon>
        <taxon>Dictyosteliales</taxon>
        <taxon>Dictyosteliaceae</taxon>
        <taxon>Polysphondylium</taxon>
    </lineage>
</organism>
<dbReference type="InterPro" id="IPR057780">
    <property type="entry name" value="Beta-prop_Vps41"/>
</dbReference>
<reference evidence="6" key="1">
    <citation type="submission" date="2020-01" db="EMBL/GenBank/DDBJ databases">
        <title>Development of genomics and gene disruption for Polysphondylium violaceum indicates a role for the polyketide synthase stlB in stalk morphogenesis.</title>
        <authorList>
            <person name="Narita B."/>
            <person name="Kawabe Y."/>
            <person name="Kin K."/>
            <person name="Saito T."/>
            <person name="Gibbs R."/>
            <person name="Kuspa A."/>
            <person name="Muzny D."/>
            <person name="Queller D."/>
            <person name="Richards S."/>
            <person name="Strassman J."/>
            <person name="Sucgang R."/>
            <person name="Worley K."/>
            <person name="Schaap P."/>
        </authorList>
    </citation>
    <scope>NUCLEOTIDE SEQUENCE</scope>
    <source>
        <strain evidence="6">QSvi11</strain>
    </source>
</reference>
<feature type="compositionally biased region" description="Low complexity" evidence="4">
    <location>
        <begin position="149"/>
        <end position="162"/>
    </location>
</feature>
<dbReference type="Pfam" id="PF23411">
    <property type="entry name" value="Beta-prop_Vps41"/>
    <property type="match status" value="1"/>
</dbReference>
<dbReference type="PANTHER" id="PTHR14221">
    <property type="entry name" value="WD REPEAT DOMAIN 44"/>
    <property type="match status" value="1"/>
</dbReference>
<proteinExistence type="predicted"/>
<feature type="region of interest" description="Disordered" evidence="4">
    <location>
        <begin position="34"/>
        <end position="71"/>
    </location>
</feature>
<dbReference type="InterPro" id="IPR040324">
    <property type="entry name" value="WDR44/Dgr2"/>
</dbReference>
<feature type="repeat" description="WD" evidence="3">
    <location>
        <begin position="444"/>
        <end position="484"/>
    </location>
</feature>
<evidence type="ECO:0000313" key="6">
    <source>
        <dbReference type="EMBL" id="KAF2071478.1"/>
    </source>
</evidence>
<name>A0A8J4PPJ4_9MYCE</name>
<sequence length="724" mass="79976">MATTITLNSSGSNLTSSGGAQKHMHYGFYKNNETTSSNSLYSRGDDDDDDDAFYDAYETNPSWTPPVSPSYLINNERSSSIPKQFHLDKLCPIDDQPKLEGASIQSSIGSSDASSPEYSPSNTSPPLSSQQQQQQQSSSELKSNTLQVNNNSNNNNNSNSKNTLKAKRNSRVISLIKNKKEELHNLFHRDGKEKEQQVPSISNTSSNNNNLANPSTTNQPISVVALNQSNEENTINVPNSSNISDTTSSCSNLNNINSNTTNNESAGSLRKLIKKKLTSMNLLDGENNSSPPSSLSSSTEISNVNNNNLNSNSNNNSFTEKQDSRVTRWLKNHNLKKKKELTSKFVLCSSIQAHKGSIWALEVCKDENHIATGGSDGVIRIWKIIKSTTPGLSSSNPIMSNTSSSALSDTVSNGSSNSNMSGGSNNLGHVEQPKILENTPRVLLEGHNGHILELKWINQQLLLSSSIDKTVKLWNIESGECIKTFEHNDIVVSISFDFVNNSLSHFYSATLDGIVRKWSIDNSESPVDSIELGEFITTISLSSNPYYLIVSTHLGNLVFFNPTNLELLHKFNVSQNHHNIKRGKGPKILGMSVVSSSLNSNCEYLLVSSNDSFVRQFSLKDFKRICKYTGMMLENYQVKPIVSPDKKSVIMGSEDNNIYIYDNYSEQQPTDEIRGSAGNKIIVENYEYFTASHKPITNNVFVTINSMNYLISTDSLGQIMIFNK</sequence>
<feature type="compositionally biased region" description="Low complexity" evidence="4">
    <location>
        <begin position="128"/>
        <end position="139"/>
    </location>
</feature>
<dbReference type="AlphaFoldDB" id="A0A8J4PPJ4"/>
<gene>
    <name evidence="6" type="ORF">CYY_007194</name>
</gene>
<keyword evidence="1 3" id="KW-0853">WD repeat</keyword>
<dbReference type="InterPro" id="IPR036322">
    <property type="entry name" value="WD40_repeat_dom_sf"/>
</dbReference>
<dbReference type="EMBL" id="AJWJ01000370">
    <property type="protein sequence ID" value="KAF2071478.1"/>
    <property type="molecule type" value="Genomic_DNA"/>
</dbReference>
<dbReference type="OrthoDB" id="20550at2759"/>
<feature type="domain" description="Vps41 beta-propeller" evidence="5">
    <location>
        <begin position="344"/>
        <end position="489"/>
    </location>
</feature>
<comment type="caution">
    <text evidence="6">The sequence shown here is derived from an EMBL/GenBank/DDBJ whole genome shotgun (WGS) entry which is preliminary data.</text>
</comment>
<dbReference type="PROSITE" id="PS50082">
    <property type="entry name" value="WD_REPEATS_2"/>
    <property type="match status" value="2"/>
</dbReference>
<evidence type="ECO:0000259" key="5">
    <source>
        <dbReference type="Pfam" id="PF23411"/>
    </source>
</evidence>